<dbReference type="EMBL" id="JAABNR010000024">
    <property type="protein sequence ID" value="NBZ89502.1"/>
    <property type="molecule type" value="Genomic_DNA"/>
</dbReference>
<comment type="caution">
    <text evidence="8">The sequence shown here is derived from an EMBL/GenBank/DDBJ whole genome shotgun (WGS) entry which is preliminary data.</text>
</comment>
<comment type="subcellular location">
    <subcellularLocation>
        <location evidence="1">Cell membrane</location>
        <topology evidence="1">Multi-pass membrane protein</topology>
    </subcellularLocation>
</comment>
<name>A0AAE4YB83_9RHOB</name>
<feature type="transmembrane region" description="Helical" evidence="6">
    <location>
        <begin position="276"/>
        <end position="295"/>
    </location>
</feature>
<evidence type="ECO:0000259" key="7">
    <source>
        <dbReference type="PROSITE" id="PS50850"/>
    </source>
</evidence>
<dbReference type="InterPro" id="IPR020846">
    <property type="entry name" value="MFS_dom"/>
</dbReference>
<gene>
    <name evidence="8" type="ORF">GV832_18085</name>
</gene>
<dbReference type="Gene3D" id="1.20.1250.20">
    <property type="entry name" value="MFS general substrate transporter like domains"/>
    <property type="match status" value="1"/>
</dbReference>
<dbReference type="PANTHER" id="PTHR43124:SF5">
    <property type="entry name" value="PURINE RIBONUCLEOSIDE EFFLUX PUMP NEPI"/>
    <property type="match status" value="1"/>
</dbReference>
<dbReference type="AlphaFoldDB" id="A0AAE4YB83"/>
<dbReference type="PROSITE" id="PS50850">
    <property type="entry name" value="MFS"/>
    <property type="match status" value="1"/>
</dbReference>
<dbReference type="GO" id="GO:0022857">
    <property type="term" value="F:transmembrane transporter activity"/>
    <property type="evidence" value="ECO:0007669"/>
    <property type="project" value="InterPro"/>
</dbReference>
<keyword evidence="5 6" id="KW-0472">Membrane</keyword>
<evidence type="ECO:0000256" key="1">
    <source>
        <dbReference type="ARBA" id="ARBA00004651"/>
    </source>
</evidence>
<feature type="transmembrane region" description="Helical" evidence="6">
    <location>
        <begin position="145"/>
        <end position="169"/>
    </location>
</feature>
<proteinExistence type="predicted"/>
<feature type="transmembrane region" description="Helical" evidence="6">
    <location>
        <begin position="63"/>
        <end position="81"/>
    </location>
</feature>
<feature type="transmembrane region" description="Helical" evidence="6">
    <location>
        <begin position="190"/>
        <end position="211"/>
    </location>
</feature>
<protein>
    <submittedName>
        <fullName evidence="8">MFS transporter</fullName>
    </submittedName>
</protein>
<evidence type="ECO:0000313" key="8">
    <source>
        <dbReference type="EMBL" id="NBZ89502.1"/>
    </source>
</evidence>
<organism evidence="8 9">
    <name type="scientific">Stagnihabitans tardus</name>
    <dbReference type="NCBI Taxonomy" id="2699202"/>
    <lineage>
        <taxon>Bacteria</taxon>
        <taxon>Pseudomonadati</taxon>
        <taxon>Pseudomonadota</taxon>
        <taxon>Alphaproteobacteria</taxon>
        <taxon>Rhodobacterales</taxon>
        <taxon>Paracoccaceae</taxon>
        <taxon>Stagnihabitans</taxon>
    </lineage>
</organism>
<feature type="transmembrane region" description="Helical" evidence="6">
    <location>
        <begin position="307"/>
        <end position="328"/>
    </location>
</feature>
<feature type="transmembrane region" description="Helical" evidence="6">
    <location>
        <begin position="120"/>
        <end position="139"/>
    </location>
</feature>
<dbReference type="CDD" id="cd17324">
    <property type="entry name" value="MFS_NepI_like"/>
    <property type="match status" value="1"/>
</dbReference>
<feature type="transmembrane region" description="Helical" evidence="6">
    <location>
        <begin position="223"/>
        <end position="241"/>
    </location>
</feature>
<evidence type="ECO:0000256" key="6">
    <source>
        <dbReference type="SAM" id="Phobius"/>
    </source>
</evidence>
<feature type="domain" description="Major facilitator superfamily (MFS) profile" evidence="7">
    <location>
        <begin position="1"/>
        <end position="358"/>
    </location>
</feature>
<evidence type="ECO:0000256" key="4">
    <source>
        <dbReference type="ARBA" id="ARBA00022989"/>
    </source>
</evidence>
<evidence type="ECO:0000256" key="2">
    <source>
        <dbReference type="ARBA" id="ARBA00022475"/>
    </source>
</evidence>
<evidence type="ECO:0000313" key="9">
    <source>
        <dbReference type="Proteomes" id="UP001193501"/>
    </source>
</evidence>
<reference evidence="8" key="1">
    <citation type="submission" date="2020-01" db="EMBL/GenBank/DDBJ databases">
        <authorList>
            <person name="Chen W.-M."/>
        </authorList>
    </citation>
    <scope>NUCLEOTIDE SEQUENCE</scope>
    <source>
        <strain evidence="8">CYK-10</strain>
    </source>
</reference>
<dbReference type="GO" id="GO:0005886">
    <property type="term" value="C:plasma membrane"/>
    <property type="evidence" value="ECO:0007669"/>
    <property type="project" value="UniProtKB-SubCell"/>
</dbReference>
<keyword evidence="2" id="KW-1003">Cell membrane</keyword>
<dbReference type="InterPro" id="IPR036259">
    <property type="entry name" value="MFS_trans_sf"/>
</dbReference>
<dbReference type="Proteomes" id="UP001193501">
    <property type="component" value="Unassembled WGS sequence"/>
</dbReference>
<keyword evidence="4 6" id="KW-1133">Transmembrane helix</keyword>
<feature type="transmembrane region" description="Helical" evidence="6">
    <location>
        <begin position="248"/>
        <end position="270"/>
    </location>
</feature>
<keyword evidence="9" id="KW-1185">Reference proteome</keyword>
<dbReference type="PANTHER" id="PTHR43124">
    <property type="entry name" value="PURINE EFFLUX PUMP PBUE"/>
    <property type="match status" value="1"/>
</dbReference>
<keyword evidence="3 6" id="KW-0812">Transmembrane</keyword>
<evidence type="ECO:0000256" key="5">
    <source>
        <dbReference type="ARBA" id="ARBA00023136"/>
    </source>
</evidence>
<evidence type="ECO:0000256" key="3">
    <source>
        <dbReference type="ARBA" id="ARBA00022692"/>
    </source>
</evidence>
<dbReference type="InterPro" id="IPR050189">
    <property type="entry name" value="MFS_Efflux_Transporters"/>
</dbReference>
<dbReference type="InterPro" id="IPR011701">
    <property type="entry name" value="MFS"/>
</dbReference>
<accession>A0AAE4YB83</accession>
<feature type="transmembrane region" description="Helical" evidence="6">
    <location>
        <begin position="334"/>
        <end position="353"/>
    </location>
</feature>
<feature type="transmembrane region" description="Helical" evidence="6">
    <location>
        <begin position="93"/>
        <end position="113"/>
    </location>
</feature>
<dbReference type="Pfam" id="PF07690">
    <property type="entry name" value="MFS_1"/>
    <property type="match status" value="1"/>
</dbReference>
<sequence>MALCAGTLVASEFLPVALLTPIARDLGITEGQAGQAISVSGLFAVVTSLMITGLVGALDRKRALGLFALAMVVSGIVVTLAPNYPVLMAGRALLGVAVGGFWSLSASVVMRVAGNVPRGLAALNAGVALSSILAAPLGASVEHLWGWRVAFFVLVPLAGLALWGLARHLPALPVRPAQKAPLGLLAQPHIALGMGSTCLFFLGQFALFTYLRPHLEARGSDLSLTYLSMGLAGLAGTWVVARALPRLPYALLIGIPAVMAVLALGLLAGLPTLPLLILWSFAATGAPVGWGAWMTRALGAQAEAGGGLQVAVIQAAIMGGAAVGGLVFDAAGVRATFMLAVVALLAASLLAALTHRTRRD</sequence>
<dbReference type="SUPFAM" id="SSF103473">
    <property type="entry name" value="MFS general substrate transporter"/>
    <property type="match status" value="1"/>
</dbReference>
<feature type="transmembrane region" description="Helical" evidence="6">
    <location>
        <begin position="35"/>
        <end position="56"/>
    </location>
</feature>